<feature type="region of interest" description="Disordered" evidence="1">
    <location>
        <begin position="688"/>
        <end position="707"/>
    </location>
</feature>
<dbReference type="Proteomes" id="UP001500200">
    <property type="component" value="Unassembled WGS sequence"/>
</dbReference>
<evidence type="ECO:0000313" key="4">
    <source>
        <dbReference type="Proteomes" id="UP001500200"/>
    </source>
</evidence>
<reference evidence="4" key="1">
    <citation type="journal article" date="2019" name="Int. J. Syst. Evol. Microbiol.">
        <title>The Global Catalogue of Microorganisms (GCM) 10K type strain sequencing project: providing services to taxonomists for standard genome sequencing and annotation.</title>
        <authorList>
            <consortium name="The Broad Institute Genomics Platform"/>
            <consortium name="The Broad Institute Genome Sequencing Center for Infectious Disease"/>
            <person name="Wu L."/>
            <person name="Ma J."/>
        </authorList>
    </citation>
    <scope>NUCLEOTIDE SEQUENCE [LARGE SCALE GENOMIC DNA]</scope>
    <source>
        <strain evidence="4">JCM 18514</strain>
    </source>
</reference>
<keyword evidence="4" id="KW-1185">Reference proteome</keyword>
<dbReference type="RefSeq" id="WP_345450165.1">
    <property type="nucleotide sequence ID" value="NZ_BAABKK010000018.1"/>
</dbReference>
<gene>
    <name evidence="3" type="ORF">GCM10023346_29430</name>
</gene>
<dbReference type="Pfam" id="PF03190">
    <property type="entry name" value="Thioredox_DsbH"/>
    <property type="match status" value="1"/>
</dbReference>
<dbReference type="SUPFAM" id="SSF48208">
    <property type="entry name" value="Six-hairpin glycosidases"/>
    <property type="match status" value="1"/>
</dbReference>
<sequence>MPAPEPADPGTTREWPGAYNALGSEPSAYLRQHADNPVHWRPFGDEAFAFAAARDVPVFLSIGYAACHWCHVMAHESFEDQVTADYLNAHFVAIKVDREERPDVDSIYMAATQAISGEGGWPMSVFLTPDGLAFHAGTYFPPTPQPGRPSFRQVLEAVHEAWLERRDAVEQNARRLAAGMADAQLAAAVFLDRPSESLDRSLLSEAVRLLARSEDPDGGGFGGAPKFPPSAVLEFLIRHAAVPSDTSDAARDMAGRTLAAMARSALCDQLDGGFARYSVTADWSVPHFEKMLYDNAQLLRVYVHWVRLQGDWVLPAGEAASVASRVADWMLDSLGVGDPAVPDGLASSLDADTVVDGVHHEGASYLWTPASLEAVLGPGDGAAVARLMNVGPSGTVSEFGSPLHPGRRLSGAESRLWNRVRPALRAARSARPQPARDDKVVAGWNGLAIAALAEAGAVLDRPELVAAAESVAEYVMRVHWRPAAGPNTSSASNAGTSPPGAGVLIRVSHDGVARGISGLLEDYAFCAEGFLALYAVTGQRRWYVFAEELISGACARFVVDGRLSDSVGESAQVFNAQGQHAGLDPFDNAAPSGAAAFAGVLLSYAAYSGSHEHRAMASSILSLLPPLAGRAPRVAGWLLATAQAAVAGPIEAAVSGPPGRKQRELHRALLASPSPGLVVAVQLGMAGEKADDDGAPPGSRAKEPEVPLLESRTAAADGSPQVYLCRGMVCDLPLGSVEELVQRLDAMTEAAG</sequence>
<evidence type="ECO:0000256" key="1">
    <source>
        <dbReference type="SAM" id="MobiDB-lite"/>
    </source>
</evidence>
<dbReference type="InterPro" id="IPR004879">
    <property type="entry name" value="Ssp411-like_TRX"/>
</dbReference>
<dbReference type="PANTHER" id="PTHR42899">
    <property type="entry name" value="SPERMATOGENESIS-ASSOCIATED PROTEIN 20"/>
    <property type="match status" value="1"/>
</dbReference>
<dbReference type="SUPFAM" id="SSF52833">
    <property type="entry name" value="Thioredoxin-like"/>
    <property type="match status" value="1"/>
</dbReference>
<protein>
    <submittedName>
        <fullName evidence="3">Thioredoxin domain-containing protein</fullName>
    </submittedName>
</protein>
<comment type="caution">
    <text evidence="3">The sequence shown here is derived from an EMBL/GenBank/DDBJ whole genome shotgun (WGS) entry which is preliminary data.</text>
</comment>
<evidence type="ECO:0000259" key="2">
    <source>
        <dbReference type="Pfam" id="PF03190"/>
    </source>
</evidence>
<dbReference type="PANTHER" id="PTHR42899:SF1">
    <property type="entry name" value="SPERMATOGENESIS-ASSOCIATED PROTEIN 20"/>
    <property type="match status" value="1"/>
</dbReference>
<dbReference type="InterPro" id="IPR008928">
    <property type="entry name" value="6-hairpin_glycosidase_sf"/>
</dbReference>
<accession>A0ABP9SHR2</accession>
<dbReference type="InterPro" id="IPR024705">
    <property type="entry name" value="Ssp411"/>
</dbReference>
<organism evidence="3 4">
    <name type="scientific">Arthrobacter gyeryongensis</name>
    <dbReference type="NCBI Taxonomy" id="1650592"/>
    <lineage>
        <taxon>Bacteria</taxon>
        <taxon>Bacillati</taxon>
        <taxon>Actinomycetota</taxon>
        <taxon>Actinomycetes</taxon>
        <taxon>Micrococcales</taxon>
        <taxon>Micrococcaceae</taxon>
        <taxon>Arthrobacter</taxon>
    </lineage>
</organism>
<feature type="domain" description="Spermatogenesis-associated protein 20-like TRX" evidence="2">
    <location>
        <begin position="20"/>
        <end position="178"/>
    </location>
</feature>
<proteinExistence type="predicted"/>
<dbReference type="CDD" id="cd02955">
    <property type="entry name" value="SSP411"/>
    <property type="match status" value="1"/>
</dbReference>
<name>A0ABP9SHR2_9MICC</name>
<dbReference type="PIRSF" id="PIRSF006402">
    <property type="entry name" value="UCP006402_thioredoxin"/>
    <property type="match status" value="1"/>
</dbReference>
<evidence type="ECO:0000313" key="3">
    <source>
        <dbReference type="EMBL" id="GAA5196580.1"/>
    </source>
</evidence>
<dbReference type="EMBL" id="BAABKK010000018">
    <property type="protein sequence ID" value="GAA5196580.1"/>
    <property type="molecule type" value="Genomic_DNA"/>
</dbReference>
<dbReference type="InterPro" id="IPR036249">
    <property type="entry name" value="Thioredoxin-like_sf"/>
</dbReference>
<dbReference type="Gene3D" id="3.40.30.10">
    <property type="entry name" value="Glutaredoxin"/>
    <property type="match status" value="1"/>
</dbReference>